<accession>A0A9D2IUA9</accession>
<comment type="caution">
    <text evidence="2">The sequence shown here is derived from an EMBL/GenBank/DDBJ whole genome shotgun (WGS) entry which is preliminary data.</text>
</comment>
<reference evidence="2" key="1">
    <citation type="journal article" date="2021" name="PeerJ">
        <title>Extensive microbial diversity within the chicken gut microbiome revealed by metagenomics and culture.</title>
        <authorList>
            <person name="Gilroy R."/>
            <person name="Ravi A."/>
            <person name="Getino M."/>
            <person name="Pursley I."/>
            <person name="Horton D.L."/>
            <person name="Alikhan N.F."/>
            <person name="Baker D."/>
            <person name="Gharbi K."/>
            <person name="Hall N."/>
            <person name="Watson M."/>
            <person name="Adriaenssens E.M."/>
            <person name="Foster-Nyarko E."/>
            <person name="Jarju S."/>
            <person name="Secka A."/>
            <person name="Antonio M."/>
            <person name="Oren A."/>
            <person name="Chaudhuri R.R."/>
            <person name="La Ragione R."/>
            <person name="Hildebrand F."/>
            <person name="Pallen M.J."/>
        </authorList>
    </citation>
    <scope>NUCLEOTIDE SEQUENCE</scope>
    <source>
        <strain evidence="2">14324</strain>
    </source>
</reference>
<feature type="transmembrane region" description="Helical" evidence="1">
    <location>
        <begin position="82"/>
        <end position="101"/>
    </location>
</feature>
<evidence type="ECO:0000313" key="2">
    <source>
        <dbReference type="EMBL" id="HIZ22697.1"/>
    </source>
</evidence>
<keyword evidence="1" id="KW-1133">Transmembrane helix</keyword>
<proteinExistence type="predicted"/>
<organism evidence="2 3">
    <name type="scientific">Candidatus Blautia faecigallinarum</name>
    <dbReference type="NCBI Taxonomy" id="2838488"/>
    <lineage>
        <taxon>Bacteria</taxon>
        <taxon>Bacillati</taxon>
        <taxon>Bacillota</taxon>
        <taxon>Clostridia</taxon>
        <taxon>Lachnospirales</taxon>
        <taxon>Lachnospiraceae</taxon>
        <taxon>Blautia</taxon>
    </lineage>
</organism>
<dbReference type="Proteomes" id="UP000824041">
    <property type="component" value="Unassembled WGS sequence"/>
</dbReference>
<feature type="transmembrane region" description="Helical" evidence="1">
    <location>
        <begin position="47"/>
        <end position="70"/>
    </location>
</feature>
<dbReference type="AlphaFoldDB" id="A0A9D2IUA9"/>
<evidence type="ECO:0000256" key="1">
    <source>
        <dbReference type="SAM" id="Phobius"/>
    </source>
</evidence>
<gene>
    <name evidence="2" type="ORF">IAA21_07890</name>
</gene>
<protein>
    <submittedName>
        <fullName evidence="2">ABC transporter permease</fullName>
    </submittedName>
</protein>
<keyword evidence="1" id="KW-0812">Transmembrane</keyword>
<sequence length="105" mass="12080">MIELLMSIIGNRTFFVIGTYYCVPITIAVIIIFFVKTSRDERGRAILGKASIISTIAFIVFINIFARIHMQVPMDFDSIACFIQWIYNIVLTIQVVAILIYKRIE</sequence>
<name>A0A9D2IUA9_9FIRM</name>
<dbReference type="EMBL" id="DXBU01000106">
    <property type="protein sequence ID" value="HIZ22697.1"/>
    <property type="molecule type" value="Genomic_DNA"/>
</dbReference>
<reference evidence="2" key="2">
    <citation type="submission" date="2021-04" db="EMBL/GenBank/DDBJ databases">
        <authorList>
            <person name="Gilroy R."/>
        </authorList>
    </citation>
    <scope>NUCLEOTIDE SEQUENCE</scope>
    <source>
        <strain evidence="2">14324</strain>
    </source>
</reference>
<feature type="transmembrane region" description="Helical" evidence="1">
    <location>
        <begin position="14"/>
        <end position="35"/>
    </location>
</feature>
<evidence type="ECO:0000313" key="3">
    <source>
        <dbReference type="Proteomes" id="UP000824041"/>
    </source>
</evidence>
<keyword evidence="1" id="KW-0472">Membrane</keyword>